<evidence type="ECO:0000313" key="1">
    <source>
        <dbReference type="EMBL" id="ONG37343.1"/>
    </source>
</evidence>
<protein>
    <submittedName>
        <fullName evidence="1">Uncharacterized protein</fullName>
    </submittedName>
</protein>
<dbReference type="Proteomes" id="UP000192132">
    <property type="component" value="Unassembled WGS sequence"/>
</dbReference>
<gene>
    <name evidence="1" type="ORF">BKE30_14515</name>
</gene>
<proteinExistence type="predicted"/>
<dbReference type="EMBL" id="MLCN01000055">
    <property type="protein sequence ID" value="ONG37343.1"/>
    <property type="molecule type" value="Genomic_DNA"/>
</dbReference>
<name>A0A1S8CQU9_9GAMM</name>
<reference evidence="1 2" key="1">
    <citation type="submission" date="2016-10" db="EMBL/GenBank/DDBJ databases">
        <title>Draft Genome sequence of Alkanindiges sp. strain H1.</title>
        <authorList>
            <person name="Subhash Y."/>
            <person name="Lee S."/>
        </authorList>
    </citation>
    <scope>NUCLEOTIDE SEQUENCE [LARGE SCALE GENOMIC DNA]</scope>
    <source>
        <strain evidence="1 2">H1</strain>
    </source>
</reference>
<keyword evidence="2" id="KW-1185">Reference proteome</keyword>
<evidence type="ECO:0000313" key="2">
    <source>
        <dbReference type="Proteomes" id="UP000192132"/>
    </source>
</evidence>
<dbReference type="AlphaFoldDB" id="A0A1S8CQU9"/>
<organism evidence="1 2">
    <name type="scientific">Alkanindiges hydrocarboniclasticus</name>
    <dbReference type="NCBI Taxonomy" id="1907941"/>
    <lineage>
        <taxon>Bacteria</taxon>
        <taxon>Pseudomonadati</taxon>
        <taxon>Pseudomonadota</taxon>
        <taxon>Gammaproteobacteria</taxon>
        <taxon>Moraxellales</taxon>
        <taxon>Moraxellaceae</taxon>
        <taxon>Alkanindiges</taxon>
    </lineage>
</organism>
<accession>A0A1S8CQU9</accession>
<comment type="caution">
    <text evidence="1">The sequence shown here is derived from an EMBL/GenBank/DDBJ whole genome shotgun (WGS) entry which is preliminary data.</text>
</comment>
<sequence>MNIKMLTAASLASHDLCIEIAGIAHTLKITSTTQLAMLDLPKLTLIKPVNPALPYLWHGQVDDDVTLILIGQPSHMTLLAVHADSVEQAMLLLASELLMPTSKQDLFMIMVTEYGLDIDNSIKATQRHVNPVTKVASSYVNVTTWDVEQMDMELERLDRIGQSESYVLHWNAASAKYEAELTNLNDINAFRPETLVLRLFD</sequence>